<name>A0A9P7R3S1_9PEZI</name>
<dbReference type="Proteomes" id="UP000699042">
    <property type="component" value="Unassembled WGS sequence"/>
</dbReference>
<feature type="non-terminal residue" evidence="1">
    <location>
        <position position="1"/>
    </location>
</feature>
<dbReference type="AlphaFoldDB" id="A0A9P7R3S1"/>
<evidence type="ECO:0000313" key="1">
    <source>
        <dbReference type="EMBL" id="KAG7048947.1"/>
    </source>
</evidence>
<comment type="caution">
    <text evidence="1">The sequence shown here is derived from an EMBL/GenBank/DDBJ whole genome shotgun (WGS) entry which is preliminary data.</text>
</comment>
<keyword evidence="2" id="KW-1185">Reference proteome</keyword>
<protein>
    <submittedName>
        <fullName evidence="1">Uncharacterized protein</fullName>
    </submittedName>
</protein>
<reference evidence="1" key="1">
    <citation type="submission" date="2021-05" db="EMBL/GenBank/DDBJ databases">
        <title>Comparative genomics of three Colletotrichum scovillei strains and genetic complementation revealed genes involved fungal growth and virulence on chili pepper.</title>
        <authorList>
            <person name="Hsieh D.-K."/>
            <person name="Chuang S.-C."/>
            <person name="Chen C.-Y."/>
            <person name="Chao Y.-T."/>
            <person name="Lu M.-Y.J."/>
            <person name="Lee M.-H."/>
            <person name="Shih M.-C."/>
        </authorList>
    </citation>
    <scope>NUCLEOTIDE SEQUENCE</scope>
    <source>
        <strain evidence="1">Coll-153</strain>
    </source>
</reference>
<dbReference type="EMBL" id="JAESDN010000006">
    <property type="protein sequence ID" value="KAG7048947.1"/>
    <property type="molecule type" value="Genomic_DNA"/>
</dbReference>
<organism evidence="1 2">
    <name type="scientific">Colletotrichum scovillei</name>
    <dbReference type="NCBI Taxonomy" id="1209932"/>
    <lineage>
        <taxon>Eukaryota</taxon>
        <taxon>Fungi</taxon>
        <taxon>Dikarya</taxon>
        <taxon>Ascomycota</taxon>
        <taxon>Pezizomycotina</taxon>
        <taxon>Sordariomycetes</taxon>
        <taxon>Hypocreomycetidae</taxon>
        <taxon>Glomerellales</taxon>
        <taxon>Glomerellaceae</taxon>
        <taxon>Colletotrichum</taxon>
        <taxon>Colletotrichum acutatum species complex</taxon>
    </lineage>
</organism>
<gene>
    <name evidence="1" type="ORF">JMJ77_014574</name>
</gene>
<sequence>MRRSVLTPRVDNGAFCTKPKFIYDPQFLFSIIESFRSFEYKTKVLAYLNPSNAFKFPPYLKKK</sequence>
<proteinExistence type="predicted"/>
<evidence type="ECO:0000313" key="2">
    <source>
        <dbReference type="Proteomes" id="UP000699042"/>
    </source>
</evidence>
<accession>A0A9P7R3S1</accession>